<dbReference type="Pfam" id="PF01435">
    <property type="entry name" value="Peptidase_M48"/>
    <property type="match status" value="1"/>
</dbReference>
<comment type="caution">
    <text evidence="9">The sequence shown here is derived from an EMBL/GenBank/DDBJ whole genome shotgun (WGS) entry which is preliminary data.</text>
</comment>
<keyword evidence="4 6" id="KW-0862">Zinc</keyword>
<dbReference type="Gene3D" id="3.30.2010.10">
    <property type="entry name" value="Metalloproteases ('zincins'), catalytic domain"/>
    <property type="match status" value="1"/>
</dbReference>
<evidence type="ECO:0000256" key="2">
    <source>
        <dbReference type="ARBA" id="ARBA00022723"/>
    </source>
</evidence>
<name>A0A235HBL0_AZOBR</name>
<dbReference type="Proteomes" id="UP000215367">
    <property type="component" value="Unassembled WGS sequence"/>
</dbReference>
<keyword evidence="5 6" id="KW-0482">Metalloprotease</keyword>
<dbReference type="InterPro" id="IPR001915">
    <property type="entry name" value="Peptidase_M48"/>
</dbReference>
<evidence type="ECO:0000256" key="5">
    <source>
        <dbReference type="ARBA" id="ARBA00023049"/>
    </source>
</evidence>
<evidence type="ECO:0000313" key="9">
    <source>
        <dbReference type="EMBL" id="OYD82605.1"/>
    </source>
</evidence>
<reference evidence="9 10" key="1">
    <citation type="submission" date="2017-07" db="EMBL/GenBank/DDBJ databases">
        <title>Whole genome sequence of Azospirillum brasilense 2A1, a potential biofertilizer strain.</title>
        <authorList>
            <person name="Fontana C.A."/>
            <person name="Toffoli L.M."/>
            <person name="Salazar S.M."/>
            <person name="Puglisi E."/>
            <person name="Pedraza R."/>
            <person name="Bassi D."/>
            <person name="Cocconcelli P.S."/>
        </authorList>
    </citation>
    <scope>NUCLEOTIDE SEQUENCE [LARGE SCALE GENOMIC DNA]</scope>
    <source>
        <strain evidence="9 10">2A1</strain>
    </source>
</reference>
<accession>A0A235HBL0</accession>
<comment type="similarity">
    <text evidence="6">Belongs to the peptidase M48 family.</text>
</comment>
<feature type="domain" description="Peptidase M48" evidence="8">
    <location>
        <begin position="77"/>
        <end position="224"/>
    </location>
</feature>
<dbReference type="AlphaFoldDB" id="A0A235HBL0"/>
<organism evidence="9 10">
    <name type="scientific">Azospirillum brasilense</name>
    <dbReference type="NCBI Taxonomy" id="192"/>
    <lineage>
        <taxon>Bacteria</taxon>
        <taxon>Pseudomonadati</taxon>
        <taxon>Pseudomonadota</taxon>
        <taxon>Alphaproteobacteria</taxon>
        <taxon>Rhodospirillales</taxon>
        <taxon>Azospirillaceae</taxon>
        <taxon>Azospirillum</taxon>
    </lineage>
</organism>
<keyword evidence="3 6" id="KW-0378">Hydrolase</keyword>
<dbReference type="RefSeq" id="WP_094305132.1">
    <property type="nucleotide sequence ID" value="NZ_NOWT01000020.1"/>
</dbReference>
<keyword evidence="7" id="KW-0732">Signal</keyword>
<dbReference type="GO" id="GO:0004222">
    <property type="term" value="F:metalloendopeptidase activity"/>
    <property type="evidence" value="ECO:0007669"/>
    <property type="project" value="InterPro"/>
</dbReference>
<dbReference type="GO" id="GO:0051603">
    <property type="term" value="P:proteolysis involved in protein catabolic process"/>
    <property type="evidence" value="ECO:0007669"/>
    <property type="project" value="TreeGrafter"/>
</dbReference>
<protein>
    <recommendedName>
        <fullName evidence="8">Peptidase M48 domain-containing protein</fullName>
    </recommendedName>
</protein>
<evidence type="ECO:0000256" key="6">
    <source>
        <dbReference type="RuleBase" id="RU003983"/>
    </source>
</evidence>
<dbReference type="InterPro" id="IPR051156">
    <property type="entry name" value="Mito/Outer_Membr_Metalloprot"/>
</dbReference>
<evidence type="ECO:0000256" key="3">
    <source>
        <dbReference type="ARBA" id="ARBA00022801"/>
    </source>
</evidence>
<keyword evidence="1 6" id="KW-0645">Protease</keyword>
<comment type="cofactor">
    <cofactor evidence="6">
        <name>Zn(2+)</name>
        <dbReference type="ChEBI" id="CHEBI:29105"/>
    </cofactor>
    <text evidence="6">Binds 1 zinc ion per subunit.</text>
</comment>
<gene>
    <name evidence="9" type="ORF">CHT98_19385</name>
</gene>
<dbReference type="EMBL" id="NOWT01000020">
    <property type="protein sequence ID" value="OYD82605.1"/>
    <property type="molecule type" value="Genomic_DNA"/>
</dbReference>
<dbReference type="GO" id="GO:0046872">
    <property type="term" value="F:metal ion binding"/>
    <property type="evidence" value="ECO:0007669"/>
    <property type="project" value="UniProtKB-KW"/>
</dbReference>
<evidence type="ECO:0000256" key="4">
    <source>
        <dbReference type="ARBA" id="ARBA00022833"/>
    </source>
</evidence>
<feature type="signal peptide" evidence="7">
    <location>
        <begin position="1"/>
        <end position="24"/>
    </location>
</feature>
<dbReference type="CDD" id="cd07324">
    <property type="entry name" value="M48C_Oma1-like"/>
    <property type="match status" value="1"/>
</dbReference>
<evidence type="ECO:0000256" key="7">
    <source>
        <dbReference type="SAM" id="SignalP"/>
    </source>
</evidence>
<evidence type="ECO:0000313" key="10">
    <source>
        <dbReference type="Proteomes" id="UP000215367"/>
    </source>
</evidence>
<evidence type="ECO:0000256" key="1">
    <source>
        <dbReference type="ARBA" id="ARBA00022670"/>
    </source>
</evidence>
<keyword evidence="2" id="KW-0479">Metal-binding</keyword>
<dbReference type="PANTHER" id="PTHR22726">
    <property type="entry name" value="METALLOENDOPEPTIDASE OMA1"/>
    <property type="match status" value="1"/>
</dbReference>
<dbReference type="PANTHER" id="PTHR22726:SF1">
    <property type="entry name" value="METALLOENDOPEPTIDASE OMA1, MITOCHONDRIAL"/>
    <property type="match status" value="1"/>
</dbReference>
<sequence>MTTRRHVLAAAAALLAVGPQVALAQNQQKGLTLADILRDAEAARMGPVDQYQLGRGAAVDLVAGQKLLPVSSAPAAYVRQVLDTLTLGSVQPLTYRGPVLGVLVNGDLNAYAAPGPFIFITTGMLRFLQDEEELAAILAHELAHTELGHTVYGVQNAKAGMTFMKATDNGFKDLLTDMANTIRTGYSVEIEAEADARAVQLLAAAGYRPTALVDMLERFKVQTNSYGGAKYPQQRTHSLLQKMGGLPQPEPASVAIRAERFRKAMAALPRNA</sequence>
<dbReference type="GO" id="GO:0016020">
    <property type="term" value="C:membrane"/>
    <property type="evidence" value="ECO:0007669"/>
    <property type="project" value="TreeGrafter"/>
</dbReference>
<feature type="chain" id="PRO_5012127426" description="Peptidase M48 domain-containing protein" evidence="7">
    <location>
        <begin position="25"/>
        <end position="272"/>
    </location>
</feature>
<evidence type="ECO:0000259" key="8">
    <source>
        <dbReference type="Pfam" id="PF01435"/>
    </source>
</evidence>
<proteinExistence type="inferred from homology"/>